<reference evidence="2 3" key="1">
    <citation type="journal article" date="2010" name="Nature">
        <title>Genome sequence of the palaeopolyploid soybean.</title>
        <authorList>
            <person name="Schmutz J."/>
            <person name="Cannon S.B."/>
            <person name="Schlueter J."/>
            <person name="Ma J."/>
            <person name="Mitros T."/>
            <person name="Nelson W."/>
            <person name="Hyten D.L."/>
            <person name="Song Q."/>
            <person name="Thelen J.J."/>
            <person name="Cheng J."/>
            <person name="Xu D."/>
            <person name="Hellsten U."/>
            <person name="May G.D."/>
            <person name="Yu Y."/>
            <person name="Sakurai T."/>
            <person name="Umezawa T."/>
            <person name="Bhattacharyya M.K."/>
            <person name="Sandhu D."/>
            <person name="Valliyodan B."/>
            <person name="Lindquist E."/>
            <person name="Peto M."/>
            <person name="Grant D."/>
            <person name="Shu S."/>
            <person name="Goodstein D."/>
            <person name="Barry K."/>
            <person name="Futrell-Griggs M."/>
            <person name="Abernathy B."/>
            <person name="Du J."/>
            <person name="Tian Z."/>
            <person name="Zhu L."/>
            <person name="Gill N."/>
            <person name="Joshi T."/>
            <person name="Libault M."/>
            <person name="Sethuraman A."/>
            <person name="Zhang X.-C."/>
            <person name="Shinozaki K."/>
            <person name="Nguyen H.T."/>
            <person name="Wing R.A."/>
            <person name="Cregan P."/>
            <person name="Specht J."/>
            <person name="Grimwood J."/>
            <person name="Rokhsar D."/>
            <person name="Stacey G."/>
            <person name="Shoemaker R.C."/>
            <person name="Jackson S.A."/>
        </authorList>
    </citation>
    <scope>NUCLEOTIDE SEQUENCE [LARGE SCALE GENOMIC DNA]</scope>
    <source>
        <strain evidence="3">cv. Williams 82</strain>
        <tissue evidence="2">Callus</tissue>
    </source>
</reference>
<evidence type="ECO:0000313" key="3">
    <source>
        <dbReference type="EnsemblPlants" id="KRH73104"/>
    </source>
</evidence>
<dbReference type="InterPro" id="IPR010259">
    <property type="entry name" value="S8pro/Inhibitor_I9"/>
</dbReference>
<proteinExistence type="predicted"/>
<evidence type="ECO:0000313" key="4">
    <source>
        <dbReference type="Proteomes" id="UP000008827"/>
    </source>
</evidence>
<dbReference type="InParanoid" id="A0A0R0L181"/>
<reference evidence="2" key="3">
    <citation type="submission" date="2018-07" db="EMBL/GenBank/DDBJ databases">
        <title>WGS assembly of Glycine max.</title>
        <authorList>
            <person name="Schmutz J."/>
            <person name="Cannon S."/>
            <person name="Schlueter J."/>
            <person name="Ma J."/>
            <person name="Mitros T."/>
            <person name="Nelson W."/>
            <person name="Hyten D."/>
            <person name="Song Q."/>
            <person name="Thelen J."/>
            <person name="Cheng J."/>
            <person name="Xu D."/>
            <person name="Hellsten U."/>
            <person name="May G."/>
            <person name="Yu Y."/>
            <person name="Sakurai T."/>
            <person name="Umezawa T."/>
            <person name="Bhattacharyya M."/>
            <person name="Sandhu D."/>
            <person name="Valliyodan B."/>
            <person name="Lindquist E."/>
            <person name="Peto M."/>
            <person name="Grant D."/>
            <person name="Shu S."/>
            <person name="Goodstein D."/>
            <person name="Barry K."/>
            <person name="Futrell-Griggs M."/>
            <person name="Abernathy B."/>
            <person name="Du J."/>
            <person name="Tian Z."/>
            <person name="Zhu L."/>
            <person name="Gill N."/>
            <person name="Joshi T."/>
            <person name="Libault M."/>
            <person name="Sethuraman A."/>
            <person name="Zhang X."/>
            <person name="Shinozaki K."/>
            <person name="Nguyen H."/>
            <person name="Wing R."/>
            <person name="Cregan P."/>
            <person name="Specht J."/>
            <person name="Grimwood J."/>
            <person name="Rokhsar D."/>
            <person name="Stacey G."/>
            <person name="Shoemaker R."/>
            <person name="Jackson S."/>
        </authorList>
    </citation>
    <scope>NUCLEOTIDE SEQUENCE</scope>
    <source>
        <tissue evidence="2">Callus</tissue>
    </source>
</reference>
<organism evidence="2">
    <name type="scientific">Glycine max</name>
    <name type="common">Soybean</name>
    <name type="synonym">Glycine hispida</name>
    <dbReference type="NCBI Taxonomy" id="3847"/>
    <lineage>
        <taxon>Eukaryota</taxon>
        <taxon>Viridiplantae</taxon>
        <taxon>Streptophyta</taxon>
        <taxon>Embryophyta</taxon>
        <taxon>Tracheophyta</taxon>
        <taxon>Spermatophyta</taxon>
        <taxon>Magnoliopsida</taxon>
        <taxon>eudicotyledons</taxon>
        <taxon>Gunneridae</taxon>
        <taxon>Pentapetalae</taxon>
        <taxon>rosids</taxon>
        <taxon>fabids</taxon>
        <taxon>Fabales</taxon>
        <taxon>Fabaceae</taxon>
        <taxon>Papilionoideae</taxon>
        <taxon>50 kb inversion clade</taxon>
        <taxon>NPAAA clade</taxon>
        <taxon>indigoferoid/millettioid clade</taxon>
        <taxon>Phaseoleae</taxon>
        <taxon>Glycine</taxon>
        <taxon>Glycine subgen. Soja</taxon>
    </lineage>
</organism>
<dbReference type="EnsemblPlants" id="KRH73104">
    <property type="protein sequence ID" value="KRH73104"/>
    <property type="gene ID" value="GLYMA_02G252100"/>
</dbReference>
<keyword evidence="4" id="KW-1185">Reference proteome</keyword>
<dbReference type="Gene3D" id="3.30.70.80">
    <property type="entry name" value="Peptidase S8 propeptide/proteinase inhibitor I9"/>
    <property type="match status" value="1"/>
</dbReference>
<feature type="domain" description="Inhibitor I9" evidence="1">
    <location>
        <begin position="17"/>
        <end position="46"/>
    </location>
</feature>
<evidence type="ECO:0000259" key="1">
    <source>
        <dbReference type="Pfam" id="PF05922"/>
    </source>
</evidence>
<protein>
    <recommendedName>
        <fullName evidence="1">Inhibitor I9 domain-containing protein</fullName>
    </recommendedName>
</protein>
<dbReference type="EMBL" id="CM000835">
    <property type="protein sequence ID" value="KRH73104.1"/>
    <property type="molecule type" value="Genomic_DNA"/>
</dbReference>
<gene>
    <name evidence="2" type="ORF">GLYMA_02G252100</name>
</gene>
<accession>A0A0R0L181</accession>
<evidence type="ECO:0000313" key="2">
    <source>
        <dbReference type="EMBL" id="KRH73104.1"/>
    </source>
</evidence>
<sequence length="60" mass="6634">MHPEKLHQMLCCTATISNGFVARLTNEEATRMKGMDGVVSIIPNRIHSPQTSRSGLPWSP</sequence>
<dbReference type="OrthoDB" id="1080174at2759"/>
<dbReference type="InterPro" id="IPR037045">
    <property type="entry name" value="S8pro/Inhibitor_I9_sf"/>
</dbReference>
<name>A0A0R0L181_SOYBN</name>
<dbReference type="Proteomes" id="UP000008827">
    <property type="component" value="Chromosome 2"/>
</dbReference>
<dbReference type="Gramene" id="KRH73104">
    <property type="protein sequence ID" value="KRH73104"/>
    <property type="gene ID" value="GLYMA_02G252100"/>
</dbReference>
<reference evidence="3" key="2">
    <citation type="submission" date="2018-02" db="UniProtKB">
        <authorList>
            <consortium name="EnsemblPlants"/>
        </authorList>
    </citation>
    <scope>IDENTIFICATION</scope>
    <source>
        <strain evidence="3">Williams 82</strain>
    </source>
</reference>
<dbReference type="Pfam" id="PF05922">
    <property type="entry name" value="Inhibitor_I9"/>
    <property type="match status" value="1"/>
</dbReference>
<dbReference type="AlphaFoldDB" id="A0A0R0L181"/>